<dbReference type="PANTHER" id="PTHR43827">
    <property type="entry name" value="2,5-DIKETO-D-GLUCONIC ACID REDUCTASE"/>
    <property type="match status" value="1"/>
</dbReference>
<sequence length="325" mass="35465">MTSKLTIQSTLKLNSGYEIPRLGFGKQSVNTPFTSPIEQAESCVREALSAGYRHVDSAVGYRNEAPCGKAIRDFASSSSTGGGDVVAREQVFFTSKVRPLKLSYESAKTQVDATLAETGLGYIDLMLIHAPYGGPEARKGAWRALVEAVDAGKVRSIGVSNYGVHHLDELEAYTRELAAERGGGGGDAATSGAGGIISVGQWEVHPWLPRDDIVDWCRARGIAVEAYCPVVRGERAGEKVLQELAAKYGRHVAQVLIRWSLQKGHVPLPKSVTPSRIKENAEVYDFEISEEDMAKLETKEYSPCAWDPTTSPLWTNRERKKLQNA</sequence>
<dbReference type="CDD" id="cd19071">
    <property type="entry name" value="AKR_AKR1-5-like"/>
    <property type="match status" value="1"/>
</dbReference>
<comment type="caution">
    <text evidence="3">The sequence shown here is derived from an EMBL/GenBank/DDBJ whole genome shotgun (WGS) entry which is preliminary data.</text>
</comment>
<evidence type="ECO:0000256" key="1">
    <source>
        <dbReference type="ARBA" id="ARBA00023002"/>
    </source>
</evidence>
<dbReference type="GeneID" id="92096797"/>
<dbReference type="PROSITE" id="PS00062">
    <property type="entry name" value="ALDOKETO_REDUCTASE_2"/>
    <property type="match status" value="1"/>
</dbReference>
<keyword evidence="1" id="KW-0560">Oxidoreductase</keyword>
<dbReference type="InterPro" id="IPR036812">
    <property type="entry name" value="NAD(P)_OxRdtase_dom_sf"/>
</dbReference>
<dbReference type="Proteomes" id="UP001480595">
    <property type="component" value="Unassembled WGS sequence"/>
</dbReference>
<feature type="domain" description="NADP-dependent oxidoreductase" evidence="2">
    <location>
        <begin position="22"/>
        <end position="298"/>
    </location>
</feature>
<dbReference type="PROSITE" id="PS00063">
    <property type="entry name" value="ALDOKETO_REDUCTASE_3"/>
    <property type="match status" value="1"/>
</dbReference>
<proteinExistence type="predicted"/>
<evidence type="ECO:0000313" key="3">
    <source>
        <dbReference type="EMBL" id="KAK8050595.1"/>
    </source>
</evidence>
<dbReference type="RefSeq" id="XP_066712844.1">
    <property type="nucleotide sequence ID" value="XM_066863734.1"/>
</dbReference>
<dbReference type="PRINTS" id="PR00069">
    <property type="entry name" value="ALDKETRDTASE"/>
</dbReference>
<dbReference type="InterPro" id="IPR023210">
    <property type="entry name" value="NADP_OxRdtase_dom"/>
</dbReference>
<gene>
    <name evidence="3" type="ORF">PG994_012325</name>
</gene>
<dbReference type="SUPFAM" id="SSF51430">
    <property type="entry name" value="NAD(P)-linked oxidoreductase"/>
    <property type="match status" value="1"/>
</dbReference>
<organism evidence="3 4">
    <name type="scientific">Apiospora phragmitis</name>
    <dbReference type="NCBI Taxonomy" id="2905665"/>
    <lineage>
        <taxon>Eukaryota</taxon>
        <taxon>Fungi</taxon>
        <taxon>Dikarya</taxon>
        <taxon>Ascomycota</taxon>
        <taxon>Pezizomycotina</taxon>
        <taxon>Sordariomycetes</taxon>
        <taxon>Xylariomycetidae</taxon>
        <taxon>Amphisphaeriales</taxon>
        <taxon>Apiosporaceae</taxon>
        <taxon>Apiospora</taxon>
    </lineage>
</organism>
<dbReference type="PIRSF" id="PIRSF000097">
    <property type="entry name" value="AKR"/>
    <property type="match status" value="1"/>
</dbReference>
<dbReference type="EMBL" id="JAQQWL010000011">
    <property type="protein sequence ID" value="KAK8050595.1"/>
    <property type="molecule type" value="Genomic_DNA"/>
</dbReference>
<accession>A0ABR1TVF9</accession>
<dbReference type="InterPro" id="IPR018170">
    <property type="entry name" value="Aldo/ket_reductase_CS"/>
</dbReference>
<dbReference type="InterPro" id="IPR020471">
    <property type="entry name" value="AKR"/>
</dbReference>
<evidence type="ECO:0000259" key="2">
    <source>
        <dbReference type="Pfam" id="PF00248"/>
    </source>
</evidence>
<evidence type="ECO:0000313" key="4">
    <source>
        <dbReference type="Proteomes" id="UP001480595"/>
    </source>
</evidence>
<keyword evidence="4" id="KW-1185">Reference proteome</keyword>
<dbReference type="Gene3D" id="3.20.20.100">
    <property type="entry name" value="NADP-dependent oxidoreductase domain"/>
    <property type="match status" value="1"/>
</dbReference>
<reference evidence="3 4" key="1">
    <citation type="submission" date="2023-01" db="EMBL/GenBank/DDBJ databases">
        <title>Analysis of 21 Apiospora genomes using comparative genomics revels a genus with tremendous synthesis potential of carbohydrate active enzymes and secondary metabolites.</title>
        <authorList>
            <person name="Sorensen T."/>
        </authorList>
    </citation>
    <scope>NUCLEOTIDE SEQUENCE [LARGE SCALE GENOMIC DNA]</scope>
    <source>
        <strain evidence="3 4">CBS 135458</strain>
    </source>
</reference>
<dbReference type="PANTHER" id="PTHR43827:SF13">
    <property type="entry name" value="ALDO_KETO REDUCTASE FAMILY PROTEIN"/>
    <property type="match status" value="1"/>
</dbReference>
<name>A0ABR1TVF9_9PEZI</name>
<dbReference type="Pfam" id="PF00248">
    <property type="entry name" value="Aldo_ket_red"/>
    <property type="match status" value="1"/>
</dbReference>
<dbReference type="PROSITE" id="PS00798">
    <property type="entry name" value="ALDOKETO_REDUCTASE_1"/>
    <property type="match status" value="1"/>
</dbReference>
<protein>
    <recommendedName>
        <fullName evidence="2">NADP-dependent oxidoreductase domain-containing protein</fullName>
    </recommendedName>
</protein>